<keyword evidence="2" id="KW-1185">Reference proteome</keyword>
<dbReference type="EnsemblPlants" id="Kaladp0094s0120.1.v1.1">
    <property type="protein sequence ID" value="Kaladp0094s0120.1.v1.1"/>
    <property type="gene ID" value="Kaladp0094s0120.v1.1"/>
</dbReference>
<accession>A0A7N0UZY9</accession>
<dbReference type="PANTHER" id="PTHR15663:SF4">
    <property type="entry name" value="COMM DOMAIN-CONTAINING PROTEIN 9"/>
    <property type="match status" value="1"/>
</dbReference>
<protein>
    <submittedName>
        <fullName evidence="1">Uncharacterized protein</fullName>
    </submittedName>
</protein>
<dbReference type="Proteomes" id="UP000594263">
    <property type="component" value="Unplaced"/>
</dbReference>
<evidence type="ECO:0000313" key="2">
    <source>
        <dbReference type="Proteomes" id="UP000594263"/>
    </source>
</evidence>
<reference evidence="1" key="1">
    <citation type="submission" date="2021-01" db="UniProtKB">
        <authorList>
            <consortium name="EnsemblPlants"/>
        </authorList>
    </citation>
    <scope>IDENTIFICATION</scope>
</reference>
<evidence type="ECO:0000313" key="1">
    <source>
        <dbReference type="EnsemblPlants" id="Kaladp0094s0120.1.v1.1"/>
    </source>
</evidence>
<dbReference type="Gramene" id="Kaladp0094s0120.1.v1.1">
    <property type="protein sequence ID" value="Kaladp0094s0120.1.v1.1"/>
    <property type="gene ID" value="Kaladp0094s0120.v1.1"/>
</dbReference>
<dbReference type="PANTHER" id="PTHR15663">
    <property type="entry name" value="COMM DOMAIN-CONTAINING PROTEIN 9"/>
    <property type="match status" value="1"/>
</dbReference>
<sequence>MLWSHLSFLVRSVSKDSVEVILQILWRTRKTSLDDAERETIRNMLQLPDDSDLNPQGRIHMLFSDKVLAELRRFLTLLLPLKFQKNLHKEVMKD</sequence>
<dbReference type="AlphaFoldDB" id="A0A7N0UZY9"/>
<dbReference type="InterPro" id="IPR037360">
    <property type="entry name" value="COMMD9"/>
</dbReference>
<organism evidence="1 2">
    <name type="scientific">Kalanchoe fedtschenkoi</name>
    <name type="common">Lavender scallops</name>
    <name type="synonym">South American air plant</name>
    <dbReference type="NCBI Taxonomy" id="63787"/>
    <lineage>
        <taxon>Eukaryota</taxon>
        <taxon>Viridiplantae</taxon>
        <taxon>Streptophyta</taxon>
        <taxon>Embryophyta</taxon>
        <taxon>Tracheophyta</taxon>
        <taxon>Spermatophyta</taxon>
        <taxon>Magnoliopsida</taxon>
        <taxon>eudicotyledons</taxon>
        <taxon>Gunneridae</taxon>
        <taxon>Pentapetalae</taxon>
        <taxon>Saxifragales</taxon>
        <taxon>Crassulaceae</taxon>
        <taxon>Kalanchoe</taxon>
    </lineage>
</organism>
<proteinExistence type="predicted"/>
<name>A0A7N0UZY9_KALFE</name>